<dbReference type="Proteomes" id="UP000772434">
    <property type="component" value="Unassembled WGS sequence"/>
</dbReference>
<name>A0A9P5U1N0_9AGAR</name>
<comment type="caution">
    <text evidence="2">The sequence shown here is derived from an EMBL/GenBank/DDBJ whole genome shotgun (WGS) entry which is preliminary data.</text>
</comment>
<keyword evidence="3" id="KW-1185">Reference proteome</keyword>
<gene>
    <name evidence="2" type="ORF">BDP27DRAFT_1271547</name>
</gene>
<reference evidence="2" key="1">
    <citation type="submission" date="2020-11" db="EMBL/GenBank/DDBJ databases">
        <authorList>
            <consortium name="DOE Joint Genome Institute"/>
            <person name="Ahrendt S."/>
            <person name="Riley R."/>
            <person name="Andreopoulos W."/>
            <person name="Labutti K."/>
            <person name="Pangilinan J."/>
            <person name="Ruiz-Duenas F.J."/>
            <person name="Barrasa J.M."/>
            <person name="Sanchez-Garcia M."/>
            <person name="Camarero S."/>
            <person name="Miyauchi S."/>
            <person name="Serrano A."/>
            <person name="Linde D."/>
            <person name="Babiker R."/>
            <person name="Drula E."/>
            <person name="Ayuso-Fernandez I."/>
            <person name="Pacheco R."/>
            <person name="Padilla G."/>
            <person name="Ferreira P."/>
            <person name="Barriuso J."/>
            <person name="Kellner H."/>
            <person name="Castanera R."/>
            <person name="Alfaro M."/>
            <person name="Ramirez L."/>
            <person name="Pisabarro A.G."/>
            <person name="Kuo A."/>
            <person name="Tritt A."/>
            <person name="Lipzen A."/>
            <person name="He G."/>
            <person name="Yan M."/>
            <person name="Ng V."/>
            <person name="Cullen D."/>
            <person name="Martin F."/>
            <person name="Rosso M.-N."/>
            <person name="Henrissat B."/>
            <person name="Hibbett D."/>
            <person name="Martinez A.T."/>
            <person name="Grigoriev I.V."/>
        </authorList>
    </citation>
    <scope>NUCLEOTIDE SEQUENCE</scope>
    <source>
        <strain evidence="2">AH 40177</strain>
    </source>
</reference>
<protein>
    <submittedName>
        <fullName evidence="2">Uncharacterized protein</fullName>
    </submittedName>
</protein>
<evidence type="ECO:0000256" key="1">
    <source>
        <dbReference type="SAM" id="SignalP"/>
    </source>
</evidence>
<organism evidence="2 3">
    <name type="scientific">Rhodocollybia butyracea</name>
    <dbReference type="NCBI Taxonomy" id="206335"/>
    <lineage>
        <taxon>Eukaryota</taxon>
        <taxon>Fungi</taxon>
        <taxon>Dikarya</taxon>
        <taxon>Basidiomycota</taxon>
        <taxon>Agaricomycotina</taxon>
        <taxon>Agaricomycetes</taxon>
        <taxon>Agaricomycetidae</taxon>
        <taxon>Agaricales</taxon>
        <taxon>Marasmiineae</taxon>
        <taxon>Omphalotaceae</taxon>
        <taxon>Rhodocollybia</taxon>
    </lineage>
</organism>
<dbReference type="AlphaFoldDB" id="A0A9P5U1N0"/>
<sequence>MHISVTTTIFATLCIITRCAAQLEFTSWDGNACDGDQMPTLPCNGGCNSFSGEHSYEISLPGQACITFFEEANCLGESFLFSDTAVNGCINVNTGTDVESYICSAC</sequence>
<dbReference type="InterPro" id="IPR015791">
    <property type="entry name" value="Antimic/Inh_G_crystallin-like"/>
</dbReference>
<feature type="signal peptide" evidence="1">
    <location>
        <begin position="1"/>
        <end position="21"/>
    </location>
</feature>
<feature type="chain" id="PRO_5040449960" evidence="1">
    <location>
        <begin position="22"/>
        <end position="106"/>
    </location>
</feature>
<keyword evidence="1" id="KW-0732">Signal</keyword>
<evidence type="ECO:0000313" key="3">
    <source>
        <dbReference type="Proteomes" id="UP000772434"/>
    </source>
</evidence>
<proteinExistence type="predicted"/>
<dbReference type="Gene3D" id="2.60.20.30">
    <property type="match status" value="1"/>
</dbReference>
<dbReference type="EMBL" id="JADNRY010000168">
    <property type="protein sequence ID" value="KAF9062569.1"/>
    <property type="molecule type" value="Genomic_DNA"/>
</dbReference>
<evidence type="ECO:0000313" key="2">
    <source>
        <dbReference type="EMBL" id="KAF9062569.1"/>
    </source>
</evidence>
<dbReference type="OrthoDB" id="5429515at2759"/>
<accession>A0A9P5U1N0</accession>